<dbReference type="Pfam" id="PF07690">
    <property type="entry name" value="MFS_1"/>
    <property type="match status" value="2"/>
</dbReference>
<feature type="transmembrane region" description="Helical" evidence="7">
    <location>
        <begin position="286"/>
        <end position="303"/>
    </location>
</feature>
<keyword evidence="5 7" id="KW-0472">Membrane</keyword>
<dbReference type="SUPFAM" id="SSF103473">
    <property type="entry name" value="MFS general substrate transporter"/>
    <property type="match status" value="1"/>
</dbReference>
<feature type="domain" description="Major facilitator superfamily (MFS) profile" evidence="8">
    <location>
        <begin position="244"/>
        <end position="466"/>
    </location>
</feature>
<name>A0ABM1TG78_LIMPO</name>
<keyword evidence="2" id="KW-0813">Transport</keyword>
<evidence type="ECO:0000313" key="9">
    <source>
        <dbReference type="Proteomes" id="UP000694941"/>
    </source>
</evidence>
<feature type="transmembrane region" description="Helical" evidence="7">
    <location>
        <begin position="418"/>
        <end position="438"/>
    </location>
</feature>
<accession>A0ABM1TG78</accession>
<dbReference type="InterPro" id="IPR036259">
    <property type="entry name" value="MFS_trans_sf"/>
</dbReference>
<evidence type="ECO:0000256" key="7">
    <source>
        <dbReference type="SAM" id="Phobius"/>
    </source>
</evidence>
<protein>
    <submittedName>
        <fullName evidence="10">MFS-type transporter SLC18B1-like</fullName>
    </submittedName>
</protein>
<dbReference type="RefSeq" id="XP_022254884.1">
    <property type="nucleotide sequence ID" value="XM_022399176.1"/>
</dbReference>
<dbReference type="InterPro" id="IPR020846">
    <property type="entry name" value="MFS_dom"/>
</dbReference>
<sequence>MGKREETLHKNNITQHQKDASRKALLSSKDNSHNNSTWSHQDLSCSFSQNSTNVNLTESGDQNSCDNSDKTEQVNFSSEISRSENWISTEKEVTNKKTNAFSRRQISVLCSLAIGNLLVGACYSLLAPFFPQEAEKKGASSTEYGMVFSVYELVGFIFAPVYGRLLPILKAKFLTYCGLFVCGSCCILFGFLDKAEPGSTFLILAIAVRIVEGLGGGAYYTASPAIVVSEFSGRTTTAFVGGYVLPFLVLGLLLLLSSVMIFFILPDIEDGVYTSAGYKSLLLKPKMVMCVMVLISGFIFFGYNDATLEPHLRKFNLTPAVLGMIFVAVGGVYACTTPFWGYLCDKGSNPRLLCLVGCVICFISLLLVGPVPFFNFEADLWLIILALSLLGLGLSAKLVCTFAIALQDATDRGFPDDVSTYGMIGGLFACVSSIGAFIGPSLGGYLLDTTGYEYGTLVLVTLEAIL</sequence>
<evidence type="ECO:0000256" key="1">
    <source>
        <dbReference type="ARBA" id="ARBA00004141"/>
    </source>
</evidence>
<feature type="region of interest" description="Disordered" evidence="6">
    <location>
        <begin position="1"/>
        <end position="37"/>
    </location>
</feature>
<dbReference type="InterPro" id="IPR050930">
    <property type="entry name" value="MFS_Vesicular_Transporter"/>
</dbReference>
<dbReference type="Proteomes" id="UP000694941">
    <property type="component" value="Unplaced"/>
</dbReference>
<keyword evidence="9" id="KW-1185">Reference proteome</keyword>
<evidence type="ECO:0000256" key="4">
    <source>
        <dbReference type="ARBA" id="ARBA00022989"/>
    </source>
</evidence>
<dbReference type="PANTHER" id="PTHR23506">
    <property type="entry name" value="GH10249P"/>
    <property type="match status" value="1"/>
</dbReference>
<feature type="transmembrane region" description="Helical" evidence="7">
    <location>
        <begin position="352"/>
        <end position="374"/>
    </location>
</feature>
<feature type="transmembrane region" description="Helical" evidence="7">
    <location>
        <begin position="243"/>
        <end position="265"/>
    </location>
</feature>
<evidence type="ECO:0000256" key="2">
    <source>
        <dbReference type="ARBA" id="ARBA00022448"/>
    </source>
</evidence>
<feature type="transmembrane region" description="Helical" evidence="7">
    <location>
        <begin position="106"/>
        <end position="126"/>
    </location>
</feature>
<reference evidence="10" key="1">
    <citation type="submission" date="2025-08" db="UniProtKB">
        <authorList>
            <consortium name="RefSeq"/>
        </authorList>
    </citation>
    <scope>IDENTIFICATION</scope>
    <source>
        <tissue evidence="10">Muscle</tissue>
    </source>
</reference>
<proteinExistence type="predicted"/>
<dbReference type="Gene3D" id="1.20.1250.20">
    <property type="entry name" value="MFS general substrate transporter like domains"/>
    <property type="match status" value="2"/>
</dbReference>
<feature type="transmembrane region" description="Helical" evidence="7">
    <location>
        <begin position="173"/>
        <end position="192"/>
    </location>
</feature>
<dbReference type="PROSITE" id="PS50850">
    <property type="entry name" value="MFS"/>
    <property type="match status" value="1"/>
</dbReference>
<feature type="transmembrane region" description="Helical" evidence="7">
    <location>
        <begin position="315"/>
        <end position="340"/>
    </location>
</feature>
<comment type="subcellular location">
    <subcellularLocation>
        <location evidence="1">Membrane</location>
        <topology evidence="1">Multi-pass membrane protein</topology>
    </subcellularLocation>
</comment>
<dbReference type="GeneID" id="106470571"/>
<dbReference type="InterPro" id="IPR011701">
    <property type="entry name" value="MFS"/>
</dbReference>
<evidence type="ECO:0000256" key="3">
    <source>
        <dbReference type="ARBA" id="ARBA00022692"/>
    </source>
</evidence>
<evidence type="ECO:0000259" key="8">
    <source>
        <dbReference type="PROSITE" id="PS50850"/>
    </source>
</evidence>
<feature type="non-terminal residue" evidence="10">
    <location>
        <position position="466"/>
    </location>
</feature>
<evidence type="ECO:0000256" key="6">
    <source>
        <dbReference type="SAM" id="MobiDB-lite"/>
    </source>
</evidence>
<evidence type="ECO:0000256" key="5">
    <source>
        <dbReference type="ARBA" id="ARBA00023136"/>
    </source>
</evidence>
<feature type="transmembrane region" description="Helical" evidence="7">
    <location>
        <begin position="380"/>
        <end position="406"/>
    </location>
</feature>
<dbReference type="PANTHER" id="PTHR23506:SF26">
    <property type="entry name" value="MFS-TYPE TRANSPORTER SLC18B1"/>
    <property type="match status" value="1"/>
</dbReference>
<organism evidence="9 10">
    <name type="scientific">Limulus polyphemus</name>
    <name type="common">Atlantic horseshoe crab</name>
    <dbReference type="NCBI Taxonomy" id="6850"/>
    <lineage>
        <taxon>Eukaryota</taxon>
        <taxon>Metazoa</taxon>
        <taxon>Ecdysozoa</taxon>
        <taxon>Arthropoda</taxon>
        <taxon>Chelicerata</taxon>
        <taxon>Merostomata</taxon>
        <taxon>Xiphosura</taxon>
        <taxon>Limulidae</taxon>
        <taxon>Limulus</taxon>
    </lineage>
</organism>
<evidence type="ECO:0000313" key="10">
    <source>
        <dbReference type="RefSeq" id="XP_022254884.1"/>
    </source>
</evidence>
<keyword evidence="4 7" id="KW-1133">Transmembrane helix</keyword>
<gene>
    <name evidence="10" type="primary">LOC106470571</name>
</gene>
<feature type="transmembrane region" description="Helical" evidence="7">
    <location>
        <begin position="146"/>
        <end position="166"/>
    </location>
</feature>
<keyword evidence="3 7" id="KW-0812">Transmembrane</keyword>